<evidence type="ECO:0000256" key="2">
    <source>
        <dbReference type="ARBA" id="ARBA00001089"/>
    </source>
</evidence>
<dbReference type="PANTHER" id="PTHR43199">
    <property type="entry name" value="GLUTATHIONE HYDROLASE"/>
    <property type="match status" value="1"/>
</dbReference>
<dbReference type="NCBIfam" id="TIGR00066">
    <property type="entry name" value="g_glut_trans"/>
    <property type="match status" value="1"/>
</dbReference>
<keyword evidence="4 11" id="KW-0808">Transferase</keyword>
<dbReference type="SUPFAM" id="SSF56235">
    <property type="entry name" value="N-terminal nucleophile aminohydrolases (Ntn hydrolases)"/>
    <property type="match status" value="1"/>
</dbReference>
<feature type="binding site" evidence="10">
    <location>
        <position position="482"/>
    </location>
    <ligand>
        <name>L-glutamate</name>
        <dbReference type="ChEBI" id="CHEBI:29985"/>
    </ligand>
</feature>
<reference evidence="13 14" key="1">
    <citation type="submission" date="2018-07" db="EMBL/GenBank/DDBJ databases">
        <title>Halioglobus sp. genome submission.</title>
        <authorList>
            <person name="Ye M.-Q."/>
            <person name="Du Z.-J."/>
        </authorList>
    </citation>
    <scope>NUCLEOTIDE SEQUENCE [LARGE SCALE GENOMIC DNA]</scope>
    <source>
        <strain evidence="13 14">U0301</strain>
    </source>
</reference>
<keyword evidence="11" id="KW-0317">Glutathione biosynthesis</keyword>
<dbReference type="GO" id="GO:0006750">
    <property type="term" value="P:glutathione biosynthetic process"/>
    <property type="evidence" value="ECO:0007669"/>
    <property type="project" value="UniProtKB-KW"/>
</dbReference>
<dbReference type="EC" id="2.3.2.2" evidence="11"/>
<dbReference type="PROSITE" id="PS51257">
    <property type="entry name" value="PROKAR_LIPOPROTEIN"/>
    <property type="match status" value="1"/>
</dbReference>
<comment type="catalytic activity">
    <reaction evidence="8 11">
        <text>an N-terminal (5-L-glutamyl)-[peptide] + an alpha-amino acid = 5-L-glutamyl amino acid + an N-terminal L-alpha-aminoacyl-[peptide]</text>
        <dbReference type="Rhea" id="RHEA:23904"/>
        <dbReference type="Rhea" id="RHEA-COMP:9780"/>
        <dbReference type="Rhea" id="RHEA-COMP:9795"/>
        <dbReference type="ChEBI" id="CHEBI:77644"/>
        <dbReference type="ChEBI" id="CHEBI:78597"/>
        <dbReference type="ChEBI" id="CHEBI:78599"/>
        <dbReference type="ChEBI" id="CHEBI:78608"/>
        <dbReference type="EC" id="2.3.2.2"/>
    </reaction>
</comment>
<comment type="catalytic activity">
    <reaction evidence="1 11">
        <text>an S-substituted glutathione + H2O = an S-substituted L-cysteinylglycine + L-glutamate</text>
        <dbReference type="Rhea" id="RHEA:59468"/>
        <dbReference type="ChEBI" id="CHEBI:15377"/>
        <dbReference type="ChEBI" id="CHEBI:29985"/>
        <dbReference type="ChEBI" id="CHEBI:90779"/>
        <dbReference type="ChEBI" id="CHEBI:143103"/>
        <dbReference type="EC" id="3.4.19.13"/>
    </reaction>
</comment>
<evidence type="ECO:0000313" key="14">
    <source>
        <dbReference type="Proteomes" id="UP000265509"/>
    </source>
</evidence>
<comment type="PTM">
    <text evidence="11">Cleaved by autocatalysis into a large and a small subunit.</text>
</comment>
<dbReference type="InterPro" id="IPR043138">
    <property type="entry name" value="GGT_lsub"/>
</dbReference>
<feature type="binding site" evidence="10">
    <location>
        <begin position="459"/>
        <end position="460"/>
    </location>
    <ligand>
        <name>L-glutamate</name>
        <dbReference type="ChEBI" id="CHEBI:29985"/>
    </ligand>
</feature>
<dbReference type="PRINTS" id="PR01210">
    <property type="entry name" value="GGTRANSPTASE"/>
</dbReference>
<feature type="signal peptide" evidence="12">
    <location>
        <begin position="1"/>
        <end position="23"/>
    </location>
</feature>
<dbReference type="InterPro" id="IPR055262">
    <property type="entry name" value="GGT_CS"/>
</dbReference>
<evidence type="ECO:0000256" key="12">
    <source>
        <dbReference type="SAM" id="SignalP"/>
    </source>
</evidence>
<feature type="active site" description="Nucleophile" evidence="9">
    <location>
        <position position="395"/>
    </location>
</feature>
<dbReference type="UniPathway" id="UPA00204"/>
<keyword evidence="12" id="KW-0732">Signal</keyword>
<keyword evidence="5 11" id="KW-0378">Hydrolase</keyword>
<dbReference type="AlphaFoldDB" id="A0A3L7DSE1"/>
<evidence type="ECO:0000256" key="3">
    <source>
        <dbReference type="ARBA" id="ARBA00009381"/>
    </source>
</evidence>
<dbReference type="EMBL" id="QRAN01000023">
    <property type="protein sequence ID" value="RLQ20577.1"/>
    <property type="molecule type" value="Genomic_DNA"/>
</dbReference>
<proteinExistence type="inferred from homology"/>
<feature type="chain" id="PRO_5018114475" description="Glutathione hydrolase proenzyme" evidence="12">
    <location>
        <begin position="24"/>
        <end position="581"/>
    </location>
</feature>
<evidence type="ECO:0000256" key="10">
    <source>
        <dbReference type="PIRSR" id="PIRSR600101-2"/>
    </source>
</evidence>
<evidence type="ECO:0000256" key="7">
    <source>
        <dbReference type="ARBA" id="ARBA00023315"/>
    </source>
</evidence>
<organism evidence="13 14">
    <name type="scientific">Seongchinamella sediminis</name>
    <dbReference type="NCBI Taxonomy" id="2283635"/>
    <lineage>
        <taxon>Bacteria</taxon>
        <taxon>Pseudomonadati</taxon>
        <taxon>Pseudomonadota</taxon>
        <taxon>Gammaproteobacteria</taxon>
        <taxon>Cellvibrionales</taxon>
        <taxon>Halieaceae</taxon>
        <taxon>Seongchinamella</taxon>
    </lineage>
</organism>
<gene>
    <name evidence="13" type="primary">ggt</name>
    <name evidence="13" type="ORF">DWB85_16885</name>
</gene>
<dbReference type="PANTHER" id="PTHR43199:SF1">
    <property type="entry name" value="GLUTATHIONE HYDROLASE PROENZYME"/>
    <property type="match status" value="1"/>
</dbReference>
<dbReference type="InterPro" id="IPR000101">
    <property type="entry name" value="GGT_peptidase"/>
</dbReference>
<dbReference type="PROSITE" id="PS00462">
    <property type="entry name" value="G_GLU_TRANSPEPTIDASE"/>
    <property type="match status" value="1"/>
</dbReference>
<protein>
    <recommendedName>
        <fullName evidence="11">Glutathione hydrolase proenzyme</fullName>
        <ecNumber evidence="11">2.3.2.2</ecNumber>
        <ecNumber evidence="11">3.4.19.13</ecNumber>
    </recommendedName>
    <component>
        <recommendedName>
            <fullName evidence="11">Glutathione hydrolase large chain</fullName>
        </recommendedName>
    </component>
    <component>
        <recommendedName>
            <fullName evidence="11">Glutathione hydrolase small chain</fullName>
        </recommendedName>
    </component>
</protein>
<dbReference type="InterPro" id="IPR043137">
    <property type="entry name" value="GGT_ssub_C"/>
</dbReference>
<keyword evidence="6 11" id="KW-0865">Zymogen</keyword>
<dbReference type="Proteomes" id="UP000265509">
    <property type="component" value="Unassembled WGS sequence"/>
</dbReference>
<dbReference type="InterPro" id="IPR029055">
    <property type="entry name" value="Ntn_hydrolases_N"/>
</dbReference>
<dbReference type="OrthoDB" id="5297205at2"/>
<keyword evidence="14" id="KW-1185">Reference proteome</keyword>
<dbReference type="Gene3D" id="3.60.20.40">
    <property type="match status" value="1"/>
</dbReference>
<evidence type="ECO:0000256" key="9">
    <source>
        <dbReference type="PIRSR" id="PIRSR600101-1"/>
    </source>
</evidence>
<feature type="binding site" evidence="10">
    <location>
        <position position="106"/>
    </location>
    <ligand>
        <name>L-glutamate</name>
        <dbReference type="ChEBI" id="CHEBI:29985"/>
    </ligand>
</feature>
<keyword evidence="7 11" id="KW-0012">Acyltransferase</keyword>
<dbReference type="GO" id="GO:0036374">
    <property type="term" value="F:glutathione hydrolase activity"/>
    <property type="evidence" value="ECO:0007669"/>
    <property type="project" value="UniProtKB-UniRule"/>
</dbReference>
<evidence type="ECO:0000256" key="6">
    <source>
        <dbReference type="ARBA" id="ARBA00023145"/>
    </source>
</evidence>
<evidence type="ECO:0000256" key="1">
    <source>
        <dbReference type="ARBA" id="ARBA00001049"/>
    </source>
</evidence>
<comment type="caution">
    <text evidence="13">The sequence shown here is derived from an EMBL/GenBank/DDBJ whole genome shotgun (WGS) entry which is preliminary data.</text>
</comment>
<evidence type="ECO:0000256" key="8">
    <source>
        <dbReference type="ARBA" id="ARBA00047417"/>
    </source>
</evidence>
<sequence length="581" mass="61051">MLLTSRLARAAGLLLLLSVTACSSPSADSVARQPGWDKGAMVTAANPHATAAGMAMLRRGGHAVDAAIAAHAVLGLVEPQSSGIGGGAFMLVYQREQQDLVLHDGREMAPAGATPDMFMAGAEVMPFLEAWQGGVAIGVPGAIALYADTHAKYGKLPWAELFEPAIKLATEGFVVSPRMAGFLPRMAELSRLDDNPGAAAYFYPGGEPLKAGDLRKNPAYADTLSRVASEGKSAFYTGPLAQAMVAAAGAQPNPGSLSLEDLAAYRTVDRPSLCGPYQQLRVCAGAPPSSGISQVMMMGIYQELAANAGSMDDRVAAFVDAQRLVYADRDHFVGDPDHVDVPVEQLLDPAYLEHRASERFAPGATPEHGDPLGFAAGKSMAGIWSRDRSGEVPGTTHLSVIDSEGNAVSMTATVEAPFGSSRWVGGFLLNNQMTDFAREFNPGEQPQANAIAPHKRPRSSMSPVMVFDPQGQLLLVSGSPGGNNIPAYVFKSLVGVLDWGMTPEAAVAFPNITARGEKVRVEVNVEPGPQIAGALKARGYNVQEREGENSGLHMILVSGDTLQGAADPRREGKVEYLAPAP</sequence>
<comment type="catalytic activity">
    <reaction evidence="2 11">
        <text>glutathione + H2O = L-cysteinylglycine + L-glutamate</text>
        <dbReference type="Rhea" id="RHEA:28807"/>
        <dbReference type="ChEBI" id="CHEBI:15377"/>
        <dbReference type="ChEBI" id="CHEBI:29985"/>
        <dbReference type="ChEBI" id="CHEBI:57925"/>
        <dbReference type="ChEBI" id="CHEBI:61694"/>
        <dbReference type="EC" id="3.4.19.13"/>
    </reaction>
</comment>
<dbReference type="RefSeq" id="WP_117956905.1">
    <property type="nucleotide sequence ID" value="NZ_QRAN01000023.1"/>
</dbReference>
<evidence type="ECO:0000256" key="4">
    <source>
        <dbReference type="ARBA" id="ARBA00022679"/>
    </source>
</evidence>
<evidence type="ECO:0000256" key="5">
    <source>
        <dbReference type="ARBA" id="ARBA00022801"/>
    </source>
</evidence>
<accession>A0A3L7DSE1</accession>
<name>A0A3L7DSE1_9GAMM</name>
<evidence type="ECO:0000313" key="13">
    <source>
        <dbReference type="EMBL" id="RLQ20577.1"/>
    </source>
</evidence>
<dbReference type="Pfam" id="PF01019">
    <property type="entry name" value="G_glu_transpept"/>
    <property type="match status" value="1"/>
</dbReference>
<dbReference type="GO" id="GO:0006751">
    <property type="term" value="P:glutathione catabolic process"/>
    <property type="evidence" value="ECO:0007669"/>
    <property type="project" value="UniProtKB-UniRule"/>
</dbReference>
<dbReference type="InterPro" id="IPR051792">
    <property type="entry name" value="GGT_bact"/>
</dbReference>
<comment type="subunit">
    <text evidence="11">This enzyme consists of two polypeptide chains, which are synthesized in precursor form from a single polypeptide.</text>
</comment>
<dbReference type="Gene3D" id="1.10.246.130">
    <property type="match status" value="1"/>
</dbReference>
<comment type="similarity">
    <text evidence="3 11">Belongs to the gamma-glutamyltransferase family.</text>
</comment>
<comment type="pathway">
    <text evidence="11">Sulfur metabolism; glutathione metabolism.</text>
</comment>
<evidence type="ECO:0000256" key="11">
    <source>
        <dbReference type="RuleBase" id="RU368036"/>
    </source>
</evidence>
<dbReference type="EC" id="3.4.19.13" evidence="11"/>
<feature type="binding site" evidence="10">
    <location>
        <position position="435"/>
    </location>
    <ligand>
        <name>L-glutamate</name>
        <dbReference type="ChEBI" id="CHEBI:29985"/>
    </ligand>
</feature>
<dbReference type="GO" id="GO:0103068">
    <property type="term" value="F:leukotriene C4 gamma-glutamyl transferase activity"/>
    <property type="evidence" value="ECO:0007669"/>
    <property type="project" value="UniProtKB-EC"/>
</dbReference>